<dbReference type="PANTHER" id="PTHR43239:SF1">
    <property type="entry name" value="UPF0734 PROTEIN DDB_G0273871_DDB_G0273177"/>
    <property type="match status" value="1"/>
</dbReference>
<dbReference type="InterPro" id="IPR011008">
    <property type="entry name" value="Dimeric_a/b-barrel"/>
</dbReference>
<protein>
    <submittedName>
        <fullName evidence="1">L-rhamnose mutarotase</fullName>
    </submittedName>
</protein>
<keyword evidence="2" id="KW-1185">Reference proteome</keyword>
<accession>A0ABT8L265</accession>
<comment type="caution">
    <text evidence="1">The sequence shown here is derived from an EMBL/GenBank/DDBJ whole genome shotgun (WGS) entry which is preliminary data.</text>
</comment>
<dbReference type="EMBL" id="JAUJEB010000001">
    <property type="protein sequence ID" value="MDN5211834.1"/>
    <property type="molecule type" value="Genomic_DNA"/>
</dbReference>
<dbReference type="SUPFAM" id="SSF54909">
    <property type="entry name" value="Dimeric alpha+beta barrel"/>
    <property type="match status" value="1"/>
</dbReference>
<dbReference type="Proteomes" id="UP001172083">
    <property type="component" value="Unassembled WGS sequence"/>
</dbReference>
<reference evidence="1" key="1">
    <citation type="submission" date="2023-06" db="EMBL/GenBank/DDBJ databases">
        <title>Genomic of Agaribacillus aureum.</title>
        <authorList>
            <person name="Wang G."/>
        </authorList>
    </citation>
    <scope>NUCLEOTIDE SEQUENCE</scope>
    <source>
        <strain evidence="1">BMA12</strain>
    </source>
</reference>
<dbReference type="InterPro" id="IPR008000">
    <property type="entry name" value="Rham/fucose_mutarotase"/>
</dbReference>
<dbReference type="Gene3D" id="3.30.70.100">
    <property type="match status" value="1"/>
</dbReference>
<evidence type="ECO:0000313" key="2">
    <source>
        <dbReference type="Proteomes" id="UP001172083"/>
    </source>
</evidence>
<dbReference type="PANTHER" id="PTHR43239">
    <property type="entry name" value="UPF0734 PROTEIN DDB_G0273871/DDB_G0273177"/>
    <property type="match status" value="1"/>
</dbReference>
<evidence type="ECO:0000313" key="1">
    <source>
        <dbReference type="EMBL" id="MDN5211834.1"/>
    </source>
</evidence>
<proteinExistence type="predicted"/>
<gene>
    <name evidence="1" type="ORF">QQ020_07220</name>
</gene>
<organism evidence="1 2">
    <name type="scientific">Agaribacillus aureus</name>
    <dbReference type="NCBI Taxonomy" id="3051825"/>
    <lineage>
        <taxon>Bacteria</taxon>
        <taxon>Pseudomonadati</taxon>
        <taxon>Bacteroidota</taxon>
        <taxon>Cytophagia</taxon>
        <taxon>Cytophagales</taxon>
        <taxon>Splendidivirgaceae</taxon>
        <taxon>Agaribacillus</taxon>
    </lineage>
</organism>
<dbReference type="InterPro" id="IPR052996">
    <property type="entry name" value="Carb_Metab_Mutarotase"/>
</dbReference>
<dbReference type="Pfam" id="PF05336">
    <property type="entry name" value="rhaM"/>
    <property type="match status" value="1"/>
</dbReference>
<name>A0ABT8L265_9BACT</name>
<sequence length="111" mass="13276">MKKHYLALDLQDDPELIAQYKEYHAPGNVWPEVLQSLRDSGVVDMEIHLTGNRLFMVLEVDDTFDMERKARMDADNHKVQEWEELMMKFQKLLPWAQDGQKWVPMERVFKL</sequence>